<gene>
    <name evidence="1" type="ORF">CFAM422_004382</name>
</gene>
<accession>A0A9P4XIQ6</accession>
<dbReference type="AlphaFoldDB" id="A0A9P4XIQ6"/>
<reference evidence="1 2" key="1">
    <citation type="submission" date="2018-06" db="EMBL/GenBank/DDBJ databases">
        <title>Genome analysis of cellulolytic fungus Trichoderma lentiforme CFAM-422.</title>
        <authorList>
            <person name="Steindorff A.S."/>
            <person name="Formighieri E.F."/>
            <person name="Midorikawa G.E.O."/>
            <person name="Tamietti M.S."/>
            <person name="Ramos E.Z."/>
            <person name="Silva A.S."/>
            <person name="Bon E.P.S."/>
            <person name="Mendes T.D."/>
            <person name="Damaso M.C.T."/>
            <person name="Favaro L.C.L."/>
        </authorList>
    </citation>
    <scope>NUCLEOTIDE SEQUENCE [LARGE SCALE GENOMIC DNA]</scope>
    <source>
        <strain evidence="1 2">CFAM-422</strain>
    </source>
</reference>
<proteinExistence type="predicted"/>
<dbReference type="Proteomes" id="UP000801864">
    <property type="component" value="Unassembled WGS sequence"/>
</dbReference>
<evidence type="ECO:0000313" key="1">
    <source>
        <dbReference type="EMBL" id="KAF3073348.1"/>
    </source>
</evidence>
<keyword evidence="2" id="KW-1185">Reference proteome</keyword>
<dbReference type="EMBL" id="QLNT01000006">
    <property type="protein sequence ID" value="KAF3073348.1"/>
    <property type="molecule type" value="Genomic_DNA"/>
</dbReference>
<comment type="caution">
    <text evidence="1">The sequence shown here is derived from an EMBL/GenBank/DDBJ whole genome shotgun (WGS) entry which is preliminary data.</text>
</comment>
<sequence length="66" mass="7372">MAATDGTAEQQWLLQHLANATSENNMSGEEGWKSLQAELSGILWVKPIHETAGHKLWLQIEEVRST</sequence>
<name>A0A9P4XIQ6_9HYPO</name>
<evidence type="ECO:0000313" key="2">
    <source>
        <dbReference type="Proteomes" id="UP000801864"/>
    </source>
</evidence>
<protein>
    <submittedName>
        <fullName evidence="1">Uncharacterized protein</fullName>
    </submittedName>
</protein>
<organism evidence="1 2">
    <name type="scientific">Trichoderma lentiforme</name>
    <dbReference type="NCBI Taxonomy" id="1567552"/>
    <lineage>
        <taxon>Eukaryota</taxon>
        <taxon>Fungi</taxon>
        <taxon>Dikarya</taxon>
        <taxon>Ascomycota</taxon>
        <taxon>Pezizomycotina</taxon>
        <taxon>Sordariomycetes</taxon>
        <taxon>Hypocreomycetidae</taxon>
        <taxon>Hypocreales</taxon>
        <taxon>Hypocreaceae</taxon>
        <taxon>Trichoderma</taxon>
    </lineage>
</organism>